<dbReference type="Proteomes" id="UP001181693">
    <property type="component" value="Unassembled WGS sequence"/>
</dbReference>
<keyword evidence="10" id="KW-0675">Receptor</keyword>
<keyword evidence="12" id="KW-0807">Transducer</keyword>
<evidence type="ECO:0000256" key="7">
    <source>
        <dbReference type="ARBA" id="ARBA00023040"/>
    </source>
</evidence>
<evidence type="ECO:0000256" key="9">
    <source>
        <dbReference type="ARBA" id="ARBA00023157"/>
    </source>
</evidence>
<dbReference type="AlphaFoldDB" id="A0AAV3AIM8"/>
<evidence type="ECO:0000256" key="13">
    <source>
        <dbReference type="SAM" id="Phobius"/>
    </source>
</evidence>
<dbReference type="InterPro" id="IPR017452">
    <property type="entry name" value="GPCR_Rhodpsn_7TM"/>
</dbReference>
<dbReference type="Gene3D" id="1.20.1070.10">
    <property type="entry name" value="Rhodopsin 7-helix transmembrane proteins"/>
    <property type="match status" value="1"/>
</dbReference>
<keyword evidence="6 13" id="KW-1133">Transmembrane helix</keyword>
<keyword evidence="5" id="KW-0552">Olfaction</keyword>
<dbReference type="GO" id="GO:0005886">
    <property type="term" value="C:plasma membrane"/>
    <property type="evidence" value="ECO:0007669"/>
    <property type="project" value="UniProtKB-SubCell"/>
</dbReference>
<dbReference type="PANTHER" id="PTHR24242">
    <property type="entry name" value="G-PROTEIN COUPLED RECEPTOR"/>
    <property type="match status" value="1"/>
</dbReference>
<feature type="transmembrane region" description="Helical" evidence="13">
    <location>
        <begin position="137"/>
        <end position="163"/>
    </location>
</feature>
<dbReference type="PROSITE" id="PS00237">
    <property type="entry name" value="G_PROTEIN_RECEP_F1_1"/>
    <property type="match status" value="1"/>
</dbReference>
<gene>
    <name evidence="15" type="ORF">GDO54_014700</name>
</gene>
<evidence type="ECO:0000256" key="11">
    <source>
        <dbReference type="ARBA" id="ARBA00023180"/>
    </source>
</evidence>
<name>A0AAV3AIM8_PYXAD</name>
<comment type="subcellular location">
    <subcellularLocation>
        <location evidence="1">Cell membrane</location>
        <topology evidence="1">Multi-pass membrane protein</topology>
    </subcellularLocation>
</comment>
<keyword evidence="3" id="KW-0716">Sensory transduction</keyword>
<dbReference type="SUPFAM" id="SSF81321">
    <property type="entry name" value="Family A G protein-coupled receptor-like"/>
    <property type="match status" value="1"/>
</dbReference>
<dbReference type="EMBL" id="DYDO01000006">
    <property type="protein sequence ID" value="DBA23822.1"/>
    <property type="molecule type" value="Genomic_DNA"/>
</dbReference>
<evidence type="ECO:0000256" key="2">
    <source>
        <dbReference type="ARBA" id="ARBA00022475"/>
    </source>
</evidence>
<keyword evidence="8 13" id="KW-0472">Membrane</keyword>
<keyword evidence="2" id="KW-1003">Cell membrane</keyword>
<keyword evidence="16" id="KW-1185">Reference proteome</keyword>
<feature type="transmembrane region" description="Helical" evidence="13">
    <location>
        <begin position="237"/>
        <end position="261"/>
    </location>
</feature>
<evidence type="ECO:0000256" key="6">
    <source>
        <dbReference type="ARBA" id="ARBA00022989"/>
    </source>
</evidence>
<evidence type="ECO:0000313" key="16">
    <source>
        <dbReference type="Proteomes" id="UP001181693"/>
    </source>
</evidence>
<dbReference type="GO" id="GO:0004930">
    <property type="term" value="F:G protein-coupled receptor activity"/>
    <property type="evidence" value="ECO:0007669"/>
    <property type="project" value="UniProtKB-KW"/>
</dbReference>
<feature type="transmembrane region" description="Helical" evidence="13">
    <location>
        <begin position="273"/>
        <end position="292"/>
    </location>
</feature>
<feature type="transmembrane region" description="Helical" evidence="13">
    <location>
        <begin position="204"/>
        <end position="225"/>
    </location>
</feature>
<feature type="transmembrane region" description="Helical" evidence="13">
    <location>
        <begin position="88"/>
        <end position="117"/>
    </location>
</feature>
<evidence type="ECO:0000256" key="1">
    <source>
        <dbReference type="ARBA" id="ARBA00004651"/>
    </source>
</evidence>
<evidence type="ECO:0000256" key="4">
    <source>
        <dbReference type="ARBA" id="ARBA00022692"/>
    </source>
</evidence>
<sequence>MNETIIVEVLIVGFEDLSAYRIPLFLLLLFIYVITCIENLLIICLVWKSPHLHSPMYFLIGNLLFCELINTTDMEPSVLYNILSGRGFISFIGCLIQMHVGIAILIFETLLLMLMSYDRCLAICYPLRYSVLMHNRLCLYFVISFWLIALITVVIQFYLVFVLKYCGPISIDYFFCEYTMFFGGVTCILSDLYPLILFGLVQSALLNAPFALIVLSYTIIIVAILRIKSSDGRRKAFSTCSSHLMVVSLYFGIPFASYIWIDEMRIYPEIYDGLSFIYYFILPLLNPIIYSLRNEEIHKALKTSVSEMKAMLYD</sequence>
<evidence type="ECO:0000313" key="15">
    <source>
        <dbReference type="EMBL" id="DBA23822.1"/>
    </source>
</evidence>
<evidence type="ECO:0000256" key="3">
    <source>
        <dbReference type="ARBA" id="ARBA00022606"/>
    </source>
</evidence>
<evidence type="ECO:0000256" key="10">
    <source>
        <dbReference type="ARBA" id="ARBA00023170"/>
    </source>
</evidence>
<accession>A0AAV3AIM8</accession>
<keyword evidence="7" id="KW-0297">G-protein coupled receptor</keyword>
<dbReference type="PANTHER" id="PTHR24242:SF393">
    <property type="entry name" value="OLFACTORY RECEPTOR"/>
    <property type="match status" value="1"/>
</dbReference>
<dbReference type="GO" id="GO:0004984">
    <property type="term" value="F:olfactory receptor activity"/>
    <property type="evidence" value="ECO:0007669"/>
    <property type="project" value="InterPro"/>
</dbReference>
<evidence type="ECO:0000256" key="5">
    <source>
        <dbReference type="ARBA" id="ARBA00022725"/>
    </source>
</evidence>
<feature type="transmembrane region" description="Helical" evidence="13">
    <location>
        <begin position="175"/>
        <end position="198"/>
    </location>
</feature>
<protein>
    <recommendedName>
        <fullName evidence="14">G-protein coupled receptors family 1 profile domain-containing protein</fullName>
    </recommendedName>
</protein>
<dbReference type="FunFam" id="1.20.1070.10:FF:000015">
    <property type="entry name" value="Olfactory receptor"/>
    <property type="match status" value="1"/>
</dbReference>
<evidence type="ECO:0000256" key="12">
    <source>
        <dbReference type="ARBA" id="ARBA00023224"/>
    </source>
</evidence>
<feature type="domain" description="G-protein coupled receptors family 1 profile" evidence="14">
    <location>
        <begin position="38"/>
        <end position="290"/>
    </location>
</feature>
<dbReference type="PROSITE" id="PS50262">
    <property type="entry name" value="G_PROTEIN_RECEP_F1_2"/>
    <property type="match status" value="1"/>
</dbReference>
<evidence type="ECO:0000256" key="8">
    <source>
        <dbReference type="ARBA" id="ARBA00023136"/>
    </source>
</evidence>
<dbReference type="InterPro" id="IPR000276">
    <property type="entry name" value="GPCR_Rhodpsn"/>
</dbReference>
<comment type="caution">
    <text evidence="15">The sequence shown here is derived from an EMBL/GenBank/DDBJ whole genome shotgun (WGS) entry which is preliminary data.</text>
</comment>
<evidence type="ECO:0000259" key="14">
    <source>
        <dbReference type="PROSITE" id="PS50262"/>
    </source>
</evidence>
<keyword evidence="9" id="KW-1015">Disulfide bond</keyword>
<proteinExistence type="predicted"/>
<keyword evidence="11" id="KW-0325">Glycoprotein</keyword>
<dbReference type="InterPro" id="IPR000725">
    <property type="entry name" value="Olfact_rcpt"/>
</dbReference>
<dbReference type="Pfam" id="PF13853">
    <property type="entry name" value="7tm_4"/>
    <property type="match status" value="1"/>
</dbReference>
<keyword evidence="4 13" id="KW-0812">Transmembrane</keyword>
<dbReference type="PRINTS" id="PR00245">
    <property type="entry name" value="OLFACTORYR"/>
</dbReference>
<feature type="transmembrane region" description="Helical" evidence="13">
    <location>
        <begin position="24"/>
        <end position="47"/>
    </location>
</feature>
<reference evidence="15" key="1">
    <citation type="thesis" date="2020" institute="ProQuest LLC" country="789 East Eisenhower Parkway, Ann Arbor, MI, USA">
        <title>Comparative Genomics and Chromosome Evolution.</title>
        <authorList>
            <person name="Mudd A.B."/>
        </authorList>
    </citation>
    <scope>NUCLEOTIDE SEQUENCE</scope>
    <source>
        <strain evidence="15">1538</strain>
        <tissue evidence="15">Blood</tissue>
    </source>
</reference>
<dbReference type="InterPro" id="IPR050939">
    <property type="entry name" value="Olfactory_GPCR1"/>
</dbReference>
<organism evidence="15 16">
    <name type="scientific">Pyxicephalus adspersus</name>
    <name type="common">African bullfrog</name>
    <dbReference type="NCBI Taxonomy" id="30357"/>
    <lineage>
        <taxon>Eukaryota</taxon>
        <taxon>Metazoa</taxon>
        <taxon>Chordata</taxon>
        <taxon>Craniata</taxon>
        <taxon>Vertebrata</taxon>
        <taxon>Euteleostomi</taxon>
        <taxon>Amphibia</taxon>
        <taxon>Batrachia</taxon>
        <taxon>Anura</taxon>
        <taxon>Neobatrachia</taxon>
        <taxon>Ranoidea</taxon>
        <taxon>Pyxicephalidae</taxon>
        <taxon>Pyxicephalinae</taxon>
        <taxon>Pyxicephalus</taxon>
    </lineage>
</organism>